<keyword evidence="7" id="KW-0547">Nucleotide-binding</keyword>
<dbReference type="GO" id="GO:0005886">
    <property type="term" value="C:plasma membrane"/>
    <property type="evidence" value="ECO:0007669"/>
    <property type="project" value="UniProtKB-SubCell"/>
</dbReference>
<organism evidence="7 8">
    <name type="scientific">Chelatococcus composti</name>
    <dbReference type="NCBI Taxonomy" id="1743235"/>
    <lineage>
        <taxon>Bacteria</taxon>
        <taxon>Pseudomonadati</taxon>
        <taxon>Pseudomonadota</taxon>
        <taxon>Alphaproteobacteria</taxon>
        <taxon>Hyphomicrobiales</taxon>
        <taxon>Chelatococcaceae</taxon>
        <taxon>Chelatococcus</taxon>
    </lineage>
</organism>
<dbReference type="AlphaFoldDB" id="A0A841K924"/>
<dbReference type="SUPFAM" id="SSF52540">
    <property type="entry name" value="P-loop containing nucleoside triphosphate hydrolases"/>
    <property type="match status" value="1"/>
</dbReference>
<dbReference type="Pfam" id="PF00664">
    <property type="entry name" value="ABC_membrane"/>
    <property type="match status" value="1"/>
</dbReference>
<keyword evidence="3 5" id="KW-1133">Transmembrane helix</keyword>
<dbReference type="Gene3D" id="3.40.50.300">
    <property type="entry name" value="P-loop containing nucleotide triphosphate hydrolases"/>
    <property type="match status" value="2"/>
</dbReference>
<keyword evidence="8" id="KW-1185">Reference proteome</keyword>
<dbReference type="InterPro" id="IPR027417">
    <property type="entry name" value="P-loop_NTPase"/>
</dbReference>
<dbReference type="GO" id="GO:0005524">
    <property type="term" value="F:ATP binding"/>
    <property type="evidence" value="ECO:0007669"/>
    <property type="project" value="UniProtKB-KW"/>
</dbReference>
<evidence type="ECO:0000259" key="6">
    <source>
        <dbReference type="PROSITE" id="PS50929"/>
    </source>
</evidence>
<dbReference type="Gene3D" id="1.20.1560.10">
    <property type="entry name" value="ABC transporter type 1, transmembrane domain"/>
    <property type="match status" value="1"/>
</dbReference>
<dbReference type="RefSeq" id="WP_183335665.1">
    <property type="nucleotide sequence ID" value="NZ_BMHX01000007.1"/>
</dbReference>
<dbReference type="GO" id="GO:0015421">
    <property type="term" value="F:ABC-type oligopeptide transporter activity"/>
    <property type="evidence" value="ECO:0007669"/>
    <property type="project" value="TreeGrafter"/>
</dbReference>
<dbReference type="CDD" id="cd07346">
    <property type="entry name" value="ABC_6TM_exporters"/>
    <property type="match status" value="1"/>
</dbReference>
<comment type="subcellular location">
    <subcellularLocation>
        <location evidence="1">Cell membrane</location>
        <topology evidence="1">Multi-pass membrane protein</topology>
    </subcellularLocation>
</comment>
<dbReference type="PROSITE" id="PS50929">
    <property type="entry name" value="ABC_TM1F"/>
    <property type="match status" value="1"/>
</dbReference>
<evidence type="ECO:0000313" key="7">
    <source>
        <dbReference type="EMBL" id="MBB6169348.1"/>
    </source>
</evidence>
<keyword evidence="4 5" id="KW-0472">Membrane</keyword>
<gene>
    <name evidence="7" type="ORF">HNQ73_002990</name>
</gene>
<evidence type="ECO:0000256" key="2">
    <source>
        <dbReference type="ARBA" id="ARBA00022692"/>
    </source>
</evidence>
<keyword evidence="7" id="KW-0067">ATP-binding</keyword>
<dbReference type="Pfam" id="PF00005">
    <property type="entry name" value="ABC_tran"/>
    <property type="match status" value="1"/>
</dbReference>
<dbReference type="InterPro" id="IPR036640">
    <property type="entry name" value="ABC1_TM_sf"/>
</dbReference>
<feature type="domain" description="ABC transmembrane type-1" evidence="6">
    <location>
        <begin position="67"/>
        <end position="329"/>
    </location>
</feature>
<dbReference type="GO" id="GO:0016887">
    <property type="term" value="F:ATP hydrolysis activity"/>
    <property type="evidence" value="ECO:0007669"/>
    <property type="project" value="InterPro"/>
</dbReference>
<accession>A0A841K924</accession>
<evidence type="ECO:0000313" key="8">
    <source>
        <dbReference type="Proteomes" id="UP000588017"/>
    </source>
</evidence>
<dbReference type="EMBL" id="JACHEH010000007">
    <property type="protein sequence ID" value="MBB6169348.1"/>
    <property type="molecule type" value="Genomic_DNA"/>
</dbReference>
<feature type="transmembrane region" description="Helical" evidence="5">
    <location>
        <begin position="182"/>
        <end position="208"/>
    </location>
</feature>
<dbReference type="InterPro" id="IPR003439">
    <property type="entry name" value="ABC_transporter-like_ATP-bd"/>
</dbReference>
<dbReference type="PANTHER" id="PTHR43394:SF1">
    <property type="entry name" value="ATP-BINDING CASSETTE SUB-FAMILY B MEMBER 10, MITOCHONDRIAL"/>
    <property type="match status" value="1"/>
</dbReference>
<dbReference type="InterPro" id="IPR011527">
    <property type="entry name" value="ABC1_TM_dom"/>
</dbReference>
<evidence type="ECO:0000256" key="5">
    <source>
        <dbReference type="SAM" id="Phobius"/>
    </source>
</evidence>
<dbReference type="Proteomes" id="UP000588017">
    <property type="component" value="Unassembled WGS sequence"/>
</dbReference>
<dbReference type="SUPFAM" id="SSF90123">
    <property type="entry name" value="ABC transporter transmembrane region"/>
    <property type="match status" value="1"/>
</dbReference>
<sequence>MDKSLFRYIWRFSKREQLAIFAVVIASLPFYFWSLDLPKRIVNDAIQGGAFAEGAAEARFFIIAFDLPAFMGGGAVELFEGFRVDQLGLLFGLSMLFLALVLINGAFKYVINVAKGALGERMLRRLRFDLFSTTLRFTPSTLRTVKSSETATIIKDEVEPIGGFIGDAFVQPLFLGTQAATAMAFILIQNVWLGLLAAAVVGVQFVVIPRMRRVQLRLGKERQIASRKLAGRIAEIVDCMEAVHVHDATAWEKAEIGERLHHLFDLRFRIYKWKFMVKFINNLLAQITPFLFYAIGGYLALKGQLDIGQLVAVIGAYRDLPPPLKELIDWDQQRLDVQIKYDQIIQQFLPDKLVPLDVLAAPETDDGPLAGPIVVDRLRISDPHGSVLVEDFSFELPFPVRLAIVGNGGPGPSTLARALARRHDEYAGRITIAGRDLGRIPESQLGRYLAYAGSEPALFPGSLRENLIYGLRNRPVRRIPDDGPQARRRRMEAERTGNPVDRLDDEWIDYERLGVKDADGLDGVLLAALGRIGMREDVYRFGLLGRVSSQRMPDLAGKVVEARRRLRTMLAEQGIENLVEPFDPARYNAQASIGENLLFGVAVGPAFTGRGRAVNPVVRKALSRGGLTDDLVVIGARITETMTEIFRDLPPGHPLFEQFSFIDADELPDYEDILRRIAAKGLKSLIGEDRSRLIALALDYIEPRHRLGLLDDRLRQAIVAARAIFRQELDGSVWARQLDLYDPERVCDAAPLRENLLFGRIAHGIADAQSRVMGVVSAVVDELGLREEVEKVGLGFQVGPGGRLLAPHQRAGVNLVRCLIKKPDILILDGALVAYGEEQARRIREGLLAMFEDRCLIAVLRDEAQAEGFDALIVFEGARAELRRCPAGGASRRDAGSAAAAGAVGGHG</sequence>
<comment type="caution">
    <text evidence="7">The sequence shown here is derived from an EMBL/GenBank/DDBJ whole genome shotgun (WGS) entry which is preliminary data.</text>
</comment>
<protein>
    <submittedName>
        <fullName evidence="7">Putative ABC transport system ATP-binding protein</fullName>
    </submittedName>
</protein>
<feature type="transmembrane region" description="Helical" evidence="5">
    <location>
        <begin position="58"/>
        <end position="76"/>
    </location>
</feature>
<proteinExistence type="predicted"/>
<dbReference type="PANTHER" id="PTHR43394">
    <property type="entry name" value="ATP-DEPENDENT PERMEASE MDL1, MITOCHONDRIAL"/>
    <property type="match status" value="1"/>
</dbReference>
<evidence type="ECO:0000256" key="4">
    <source>
        <dbReference type="ARBA" id="ARBA00023136"/>
    </source>
</evidence>
<reference evidence="7 8" key="1">
    <citation type="submission" date="2020-08" db="EMBL/GenBank/DDBJ databases">
        <title>Genomic Encyclopedia of Type Strains, Phase IV (KMG-IV): sequencing the most valuable type-strain genomes for metagenomic binning, comparative biology and taxonomic classification.</title>
        <authorList>
            <person name="Goeker M."/>
        </authorList>
    </citation>
    <scope>NUCLEOTIDE SEQUENCE [LARGE SCALE GENOMIC DNA]</scope>
    <source>
        <strain evidence="7 8">DSM 101465</strain>
    </source>
</reference>
<dbReference type="InterPro" id="IPR039421">
    <property type="entry name" value="Type_1_exporter"/>
</dbReference>
<feature type="transmembrane region" description="Helical" evidence="5">
    <location>
        <begin position="279"/>
        <end position="301"/>
    </location>
</feature>
<evidence type="ECO:0000256" key="1">
    <source>
        <dbReference type="ARBA" id="ARBA00004651"/>
    </source>
</evidence>
<name>A0A841K924_9HYPH</name>
<feature type="transmembrane region" description="Helical" evidence="5">
    <location>
        <begin position="88"/>
        <end position="111"/>
    </location>
</feature>
<keyword evidence="2 5" id="KW-0812">Transmembrane</keyword>
<evidence type="ECO:0000256" key="3">
    <source>
        <dbReference type="ARBA" id="ARBA00022989"/>
    </source>
</evidence>
<feature type="transmembrane region" description="Helical" evidence="5">
    <location>
        <begin position="18"/>
        <end position="35"/>
    </location>
</feature>